<dbReference type="SUPFAM" id="SSF53474">
    <property type="entry name" value="alpha/beta-Hydrolases"/>
    <property type="match status" value="1"/>
</dbReference>
<feature type="domain" description="AB hydrolase-1" evidence="2">
    <location>
        <begin position="26"/>
        <end position="257"/>
    </location>
</feature>
<dbReference type="InterPro" id="IPR029058">
    <property type="entry name" value="AB_hydrolase_fold"/>
</dbReference>
<dbReference type="InterPro" id="IPR000073">
    <property type="entry name" value="AB_hydrolase_1"/>
</dbReference>
<evidence type="ECO:0000259" key="2">
    <source>
        <dbReference type="Pfam" id="PF00561"/>
    </source>
</evidence>
<keyword evidence="4" id="KW-1185">Reference proteome</keyword>
<evidence type="ECO:0000256" key="1">
    <source>
        <dbReference type="ARBA" id="ARBA00008645"/>
    </source>
</evidence>
<comment type="similarity">
    <text evidence="1">Belongs to the AB hydrolase superfamily.</text>
</comment>
<name>A0A1I5X4Q4_9BACT</name>
<dbReference type="EMBL" id="FOXH01000013">
    <property type="protein sequence ID" value="SFQ26851.1"/>
    <property type="molecule type" value="Genomic_DNA"/>
</dbReference>
<dbReference type="PANTHER" id="PTHR43039">
    <property type="entry name" value="ESTERASE-RELATED"/>
    <property type="match status" value="1"/>
</dbReference>
<organism evidence="3 4">
    <name type="scientific">Pseudarcicella hirudinis</name>
    <dbReference type="NCBI Taxonomy" id="1079859"/>
    <lineage>
        <taxon>Bacteria</taxon>
        <taxon>Pseudomonadati</taxon>
        <taxon>Bacteroidota</taxon>
        <taxon>Cytophagia</taxon>
        <taxon>Cytophagales</taxon>
        <taxon>Flectobacillaceae</taxon>
        <taxon>Pseudarcicella</taxon>
    </lineage>
</organism>
<protein>
    <submittedName>
        <fullName evidence="3">Pimeloyl-ACP methyl ester carboxylesterase</fullName>
    </submittedName>
</protein>
<dbReference type="Proteomes" id="UP000199306">
    <property type="component" value="Unassembled WGS sequence"/>
</dbReference>
<gene>
    <name evidence="3" type="ORF">SAMN04515674_113130</name>
</gene>
<dbReference type="Pfam" id="PF00561">
    <property type="entry name" value="Abhydrolase_1"/>
    <property type="match status" value="1"/>
</dbReference>
<proteinExistence type="inferred from homology"/>
<sequence>MNLENKQFIIRRNNIKALIKDESLPFLIFAHGFGTSQTAWDYIFPDFTDRYNIILFDHIGSGESDMSLYTPTKYNSIFPFANDLIEICYCYGIKDAIYVGHSVGAMIGLLANHMETGLFKKFVFLGASPCYTNNENYFGGFTNQSLNELYDIMTLEFHSWVSGFSRDIIGERPRKRSILFKETLNQMRPDIALNYVKMIFKSDLRVYIPTCFVQTLLIQSENDAAVPDSVAQYLHENMPVNELIRIPVQGHTPHLTAPETIIALINQFLDR</sequence>
<accession>A0A1I5X4Q4</accession>
<dbReference type="RefSeq" id="WP_092018832.1">
    <property type="nucleotide sequence ID" value="NZ_FOXH01000013.1"/>
</dbReference>
<reference evidence="3 4" key="1">
    <citation type="submission" date="2016-10" db="EMBL/GenBank/DDBJ databases">
        <authorList>
            <person name="de Groot N.N."/>
        </authorList>
    </citation>
    <scope>NUCLEOTIDE SEQUENCE [LARGE SCALE GENOMIC DNA]</scope>
    <source>
        <strain evidence="4">E92,LMG 26720,CCM 7988</strain>
    </source>
</reference>
<dbReference type="OrthoDB" id="9780932at2"/>
<dbReference type="AlphaFoldDB" id="A0A1I5X4Q4"/>
<evidence type="ECO:0000313" key="4">
    <source>
        <dbReference type="Proteomes" id="UP000199306"/>
    </source>
</evidence>
<dbReference type="Gene3D" id="3.40.50.1820">
    <property type="entry name" value="alpha/beta hydrolase"/>
    <property type="match status" value="1"/>
</dbReference>
<dbReference type="STRING" id="1079859.SAMN04515674_113130"/>
<evidence type="ECO:0000313" key="3">
    <source>
        <dbReference type="EMBL" id="SFQ26851.1"/>
    </source>
</evidence>